<sequence length="483" mass="52312">MDHQPVFDAVPKENYISDGFATSSTPLIVQQKAFVYNFDDPETSPTSGTLVDAANVCSLTGTTSTSGAGLCIKLRFTGVDHVAPLFLRTLQSLNSITSSSVRLPPANAPSDNTSSTYEAPWVLVGDLSNDGETLWTFHVDKSASSSKHESVRLTFSAVDSMQDTTSTTSITLDLDLETNDLATVPVVKRRQFGDLAVAATNDPPEPSFIFADQLEITNNGIETTSVSVTLHLDEPRLGGLYSTSLLSEVAPACSECTALLTDCNNRLECRAFSACISVLLDADLTLISNMLQNDAIDTSVDATWLLANCLSPSDGTTWSRTMGEILVSSYKCMWQKHCPLAYNNTLDRQLVLEYDHGEQVLEFELVNGFGSLSFTLSSGEGESTYEFIEDFSTNATTVTTQLDELLMDMYRDALSNVAMVESALSTENAADGVVIAHLTIRYLFLGRLPLPFVEITQSGNSDTASVDVTTPKENLNLRVISID</sequence>
<accession>A0A2P4YSP2</accession>
<protein>
    <submittedName>
        <fullName evidence="1">Uncharacterized protein</fullName>
    </submittedName>
</protein>
<comment type="caution">
    <text evidence="1">The sequence shown here is derived from an EMBL/GenBank/DDBJ whole genome shotgun (WGS) entry which is preliminary data.</text>
</comment>
<keyword evidence="2" id="KW-1185">Reference proteome</keyword>
<name>A0A2P4YSP2_9STRA</name>
<evidence type="ECO:0000313" key="2">
    <source>
        <dbReference type="Proteomes" id="UP000237271"/>
    </source>
</evidence>
<evidence type="ECO:0000313" key="1">
    <source>
        <dbReference type="EMBL" id="POM80817.1"/>
    </source>
</evidence>
<proteinExistence type="predicted"/>
<dbReference type="OrthoDB" id="127004at2759"/>
<gene>
    <name evidence="1" type="ORF">PHPALM_1294</name>
</gene>
<reference evidence="1 2" key="1">
    <citation type="journal article" date="2017" name="Genome Biol. Evol.">
        <title>Phytophthora megakarya and P. palmivora, closely related causal agents of cacao black pod rot, underwent increases in genome sizes and gene numbers by different mechanisms.</title>
        <authorList>
            <person name="Ali S.S."/>
            <person name="Shao J."/>
            <person name="Lary D.J."/>
            <person name="Kronmiller B."/>
            <person name="Shen D."/>
            <person name="Strem M.D."/>
            <person name="Amoako-Attah I."/>
            <person name="Akrofi A.Y."/>
            <person name="Begoude B.A."/>
            <person name="Ten Hoopen G.M."/>
            <person name="Coulibaly K."/>
            <person name="Kebe B.I."/>
            <person name="Melnick R.L."/>
            <person name="Guiltinan M.J."/>
            <person name="Tyler B.M."/>
            <person name="Meinhardt L.W."/>
            <person name="Bailey B.A."/>
        </authorList>
    </citation>
    <scope>NUCLEOTIDE SEQUENCE [LARGE SCALE GENOMIC DNA]</scope>
    <source>
        <strain evidence="2">sbr112.9</strain>
    </source>
</reference>
<organism evidence="1 2">
    <name type="scientific">Phytophthora palmivora</name>
    <dbReference type="NCBI Taxonomy" id="4796"/>
    <lineage>
        <taxon>Eukaryota</taxon>
        <taxon>Sar</taxon>
        <taxon>Stramenopiles</taxon>
        <taxon>Oomycota</taxon>
        <taxon>Peronosporomycetes</taxon>
        <taxon>Peronosporales</taxon>
        <taxon>Peronosporaceae</taxon>
        <taxon>Phytophthora</taxon>
    </lineage>
</organism>
<dbReference type="Proteomes" id="UP000237271">
    <property type="component" value="Unassembled WGS sequence"/>
</dbReference>
<dbReference type="AlphaFoldDB" id="A0A2P4YSP2"/>
<dbReference type="EMBL" id="NCKW01000273">
    <property type="protein sequence ID" value="POM80817.1"/>
    <property type="molecule type" value="Genomic_DNA"/>
</dbReference>